<dbReference type="STRING" id="1884261.A0A5C3R043"/>
<evidence type="ECO:0000313" key="3">
    <source>
        <dbReference type="EMBL" id="TFL05929.1"/>
    </source>
</evidence>
<feature type="region of interest" description="Disordered" evidence="1">
    <location>
        <begin position="404"/>
        <end position="475"/>
    </location>
</feature>
<feature type="compositionally biased region" description="Low complexity" evidence="1">
    <location>
        <begin position="82"/>
        <end position="107"/>
    </location>
</feature>
<dbReference type="InterPro" id="IPR046522">
    <property type="entry name" value="DUF6699"/>
</dbReference>
<gene>
    <name evidence="3" type="ORF">BDV98DRAFT_560879</name>
</gene>
<feature type="domain" description="DUF6699" evidence="2">
    <location>
        <begin position="656"/>
        <end position="809"/>
    </location>
</feature>
<protein>
    <recommendedName>
        <fullName evidence="2">DUF6699 domain-containing protein</fullName>
    </recommendedName>
</protein>
<feature type="region of interest" description="Disordered" evidence="1">
    <location>
        <begin position="1"/>
        <end position="145"/>
    </location>
</feature>
<feature type="region of interest" description="Disordered" evidence="1">
    <location>
        <begin position="306"/>
        <end position="362"/>
    </location>
</feature>
<dbReference type="Proteomes" id="UP000305067">
    <property type="component" value="Unassembled WGS sequence"/>
</dbReference>
<evidence type="ECO:0000256" key="1">
    <source>
        <dbReference type="SAM" id="MobiDB-lite"/>
    </source>
</evidence>
<evidence type="ECO:0000313" key="4">
    <source>
        <dbReference type="Proteomes" id="UP000305067"/>
    </source>
</evidence>
<keyword evidence="4" id="KW-1185">Reference proteome</keyword>
<feature type="compositionally biased region" description="Low complexity" evidence="1">
    <location>
        <begin position="404"/>
        <end position="420"/>
    </location>
</feature>
<reference evidence="3 4" key="1">
    <citation type="journal article" date="2019" name="Nat. Ecol. Evol.">
        <title>Megaphylogeny resolves global patterns of mushroom evolution.</title>
        <authorList>
            <person name="Varga T."/>
            <person name="Krizsan K."/>
            <person name="Foldi C."/>
            <person name="Dima B."/>
            <person name="Sanchez-Garcia M."/>
            <person name="Sanchez-Ramirez S."/>
            <person name="Szollosi G.J."/>
            <person name="Szarkandi J.G."/>
            <person name="Papp V."/>
            <person name="Albert L."/>
            <person name="Andreopoulos W."/>
            <person name="Angelini C."/>
            <person name="Antonin V."/>
            <person name="Barry K.W."/>
            <person name="Bougher N.L."/>
            <person name="Buchanan P."/>
            <person name="Buyck B."/>
            <person name="Bense V."/>
            <person name="Catcheside P."/>
            <person name="Chovatia M."/>
            <person name="Cooper J."/>
            <person name="Damon W."/>
            <person name="Desjardin D."/>
            <person name="Finy P."/>
            <person name="Geml J."/>
            <person name="Haridas S."/>
            <person name="Hughes K."/>
            <person name="Justo A."/>
            <person name="Karasinski D."/>
            <person name="Kautmanova I."/>
            <person name="Kiss B."/>
            <person name="Kocsube S."/>
            <person name="Kotiranta H."/>
            <person name="LaButti K.M."/>
            <person name="Lechner B.E."/>
            <person name="Liimatainen K."/>
            <person name="Lipzen A."/>
            <person name="Lukacs Z."/>
            <person name="Mihaltcheva S."/>
            <person name="Morgado L.N."/>
            <person name="Niskanen T."/>
            <person name="Noordeloos M.E."/>
            <person name="Ohm R.A."/>
            <person name="Ortiz-Santana B."/>
            <person name="Ovrebo C."/>
            <person name="Racz N."/>
            <person name="Riley R."/>
            <person name="Savchenko A."/>
            <person name="Shiryaev A."/>
            <person name="Soop K."/>
            <person name="Spirin V."/>
            <person name="Szebenyi C."/>
            <person name="Tomsovsky M."/>
            <person name="Tulloss R.E."/>
            <person name="Uehling J."/>
            <person name="Grigoriev I.V."/>
            <person name="Vagvolgyi C."/>
            <person name="Papp T."/>
            <person name="Martin F.M."/>
            <person name="Miettinen O."/>
            <person name="Hibbett D.S."/>
            <person name="Nagy L.G."/>
        </authorList>
    </citation>
    <scope>NUCLEOTIDE SEQUENCE [LARGE SCALE GENOMIC DNA]</scope>
    <source>
        <strain evidence="3 4">CBS 309.79</strain>
    </source>
</reference>
<accession>A0A5C3R043</accession>
<organism evidence="3 4">
    <name type="scientific">Pterulicium gracile</name>
    <dbReference type="NCBI Taxonomy" id="1884261"/>
    <lineage>
        <taxon>Eukaryota</taxon>
        <taxon>Fungi</taxon>
        <taxon>Dikarya</taxon>
        <taxon>Basidiomycota</taxon>
        <taxon>Agaricomycotina</taxon>
        <taxon>Agaricomycetes</taxon>
        <taxon>Agaricomycetidae</taxon>
        <taxon>Agaricales</taxon>
        <taxon>Pleurotineae</taxon>
        <taxon>Pterulaceae</taxon>
        <taxon>Pterulicium</taxon>
    </lineage>
</organism>
<feature type="compositionally biased region" description="Low complexity" evidence="1">
    <location>
        <begin position="349"/>
        <end position="358"/>
    </location>
</feature>
<sequence length="836" mass="88571">MSDRQTPLHVPQPQHAGPQNLNERMQNWDVPTNPATSQANHYGHDPSWGQQPVPAAPENAEAGPSRWPGRASSDNHIPSPDRTATGAVAGSVGGRSSFSSTNRSSTSQDDRRSEQGEIYSPRASDPTHRHGSNTPHPNRAGQGAHQGYYSLSSAHIPLDAAGLWDMGLDEGYTPETLTRTIDDLEADIAGGLRRAQRRAGTRAGHPLRHVHVPSTVQPSQPDAAYIHAQAPAPPHQLHRHHQPPAGPHAIPPNLQHPFIDPGSFPPNAFVQYQFVQYLGRAADPGGPAAHSAAQGLQNFVHDPNRIYEPRRSPVHNAPAPDAGAGRGVGAPVIPPAATPVAPPAPPRPCTTRNAPANGAGPGGVGVPLVPPAAHSAWPPVYLSELRGMQNAPAPDCGAGGVGVSHVPSASSTHAAATAPPVRRRPGAWNPPAPPAQNAGAGGAGAAVTPPPAPPVNGMWNPPAPPAQNTGTGGVEPPVIPPVAPPAHAAPPFPPAPAQAFTPPVAAAPAQQLPPRFIPPVFSPQHSPVIPGTPLAAPEPMVIPPNAARIWPLYPVANAQADAPVIPPVVPAPVPQDTSAQGARWWTPNALNTACQPTWALLVPSTPIWPPPNQTQTPLWPQRFWTPAAQSAGVGSHWPRLHPLLTSNPNVSGYPILRWDIAHSPSTAFQLTARGISTKAKTLFSEKAMKQNPTTQTGFRIFIAAENTSSLGQWISQFWNGHIECAQPVAGQDLTVEDVLKCIHEFLHTRLRKAEYREIIKDSPLSERALNMAAQKRIKKSGLAEHIGRLNGLKRVDLLGDIMLFNGLELKYDPWYPGQWCACLHLVNDQNAGIARL</sequence>
<evidence type="ECO:0000259" key="2">
    <source>
        <dbReference type="Pfam" id="PF20415"/>
    </source>
</evidence>
<name>A0A5C3R043_9AGAR</name>
<feature type="compositionally biased region" description="Pro residues" evidence="1">
    <location>
        <begin position="332"/>
        <end position="348"/>
    </location>
</feature>
<feature type="region of interest" description="Disordered" evidence="1">
    <location>
        <begin position="234"/>
        <end position="262"/>
    </location>
</feature>
<dbReference type="AlphaFoldDB" id="A0A5C3R043"/>
<dbReference type="Pfam" id="PF20415">
    <property type="entry name" value="DUF6699"/>
    <property type="match status" value="1"/>
</dbReference>
<feature type="compositionally biased region" description="Polar residues" evidence="1">
    <location>
        <begin position="17"/>
        <end position="40"/>
    </location>
</feature>
<dbReference type="EMBL" id="ML178816">
    <property type="protein sequence ID" value="TFL05929.1"/>
    <property type="molecule type" value="Genomic_DNA"/>
</dbReference>
<dbReference type="OrthoDB" id="3241567at2759"/>
<proteinExistence type="predicted"/>